<protein>
    <submittedName>
        <fullName evidence="1">Uncharacterized protein</fullName>
    </submittedName>
</protein>
<dbReference type="EMBL" id="CM009293">
    <property type="protein sequence ID" value="RQO89535.1"/>
    <property type="molecule type" value="Genomic_DNA"/>
</dbReference>
<reference evidence="1 2" key="1">
    <citation type="journal article" date="2006" name="Science">
        <title>The genome of black cottonwood, Populus trichocarpa (Torr. &amp; Gray).</title>
        <authorList>
            <person name="Tuskan G.A."/>
            <person name="Difazio S."/>
            <person name="Jansson S."/>
            <person name="Bohlmann J."/>
            <person name="Grigoriev I."/>
            <person name="Hellsten U."/>
            <person name="Putnam N."/>
            <person name="Ralph S."/>
            <person name="Rombauts S."/>
            <person name="Salamov A."/>
            <person name="Schein J."/>
            <person name="Sterck L."/>
            <person name="Aerts A."/>
            <person name="Bhalerao R.R."/>
            <person name="Bhalerao R.P."/>
            <person name="Blaudez D."/>
            <person name="Boerjan W."/>
            <person name="Brun A."/>
            <person name="Brunner A."/>
            <person name="Busov V."/>
            <person name="Campbell M."/>
            <person name="Carlson J."/>
            <person name="Chalot M."/>
            <person name="Chapman J."/>
            <person name="Chen G.L."/>
            <person name="Cooper D."/>
            <person name="Coutinho P.M."/>
            <person name="Couturier J."/>
            <person name="Covert S."/>
            <person name="Cronk Q."/>
            <person name="Cunningham R."/>
            <person name="Davis J."/>
            <person name="Degroeve S."/>
            <person name="Dejardin A."/>
            <person name="Depamphilis C."/>
            <person name="Detter J."/>
            <person name="Dirks B."/>
            <person name="Dubchak I."/>
            <person name="Duplessis S."/>
            <person name="Ehlting J."/>
            <person name="Ellis B."/>
            <person name="Gendler K."/>
            <person name="Goodstein D."/>
            <person name="Gribskov M."/>
            <person name="Grimwood J."/>
            <person name="Groover A."/>
            <person name="Gunter L."/>
            <person name="Hamberger B."/>
            <person name="Heinze B."/>
            <person name="Helariutta Y."/>
            <person name="Henrissat B."/>
            <person name="Holligan D."/>
            <person name="Holt R."/>
            <person name="Huang W."/>
            <person name="Islam-Faridi N."/>
            <person name="Jones S."/>
            <person name="Jones-Rhoades M."/>
            <person name="Jorgensen R."/>
            <person name="Joshi C."/>
            <person name="Kangasjarvi J."/>
            <person name="Karlsson J."/>
            <person name="Kelleher C."/>
            <person name="Kirkpatrick R."/>
            <person name="Kirst M."/>
            <person name="Kohler A."/>
            <person name="Kalluri U."/>
            <person name="Larimer F."/>
            <person name="Leebens-Mack J."/>
            <person name="Leple J.C."/>
            <person name="Locascio P."/>
            <person name="Lou Y."/>
            <person name="Lucas S."/>
            <person name="Martin F."/>
            <person name="Montanini B."/>
            <person name="Napoli C."/>
            <person name="Nelson D.R."/>
            <person name="Nelson C."/>
            <person name="Nieminen K."/>
            <person name="Nilsson O."/>
            <person name="Pereda V."/>
            <person name="Peter G."/>
            <person name="Philippe R."/>
            <person name="Pilate G."/>
            <person name="Poliakov A."/>
            <person name="Razumovskaya J."/>
            <person name="Richardson P."/>
            <person name="Rinaldi C."/>
            <person name="Ritland K."/>
            <person name="Rouze P."/>
            <person name="Ryaboy D."/>
            <person name="Schmutz J."/>
            <person name="Schrader J."/>
            <person name="Segerman B."/>
            <person name="Shin H."/>
            <person name="Siddiqui A."/>
            <person name="Sterky F."/>
            <person name="Terry A."/>
            <person name="Tsai C.J."/>
            <person name="Uberbacher E."/>
            <person name="Unneberg P."/>
            <person name="Vahala J."/>
            <person name="Wall K."/>
            <person name="Wessler S."/>
            <person name="Yang G."/>
            <person name="Yin T."/>
            <person name="Douglas C."/>
            <person name="Marra M."/>
            <person name="Sandberg G."/>
            <person name="Van de Peer Y."/>
            <person name="Rokhsar D."/>
        </authorList>
    </citation>
    <scope>NUCLEOTIDE SEQUENCE [LARGE SCALE GENOMIC DNA]</scope>
    <source>
        <strain evidence="2">cv. Nisqually</strain>
    </source>
</reference>
<name>A0A3N7F0L9_POPTR</name>
<dbReference type="AlphaFoldDB" id="A0A3N7F0L9"/>
<gene>
    <name evidence="1" type="ORF">POPTR_004G186250</name>
</gene>
<evidence type="ECO:0000313" key="2">
    <source>
        <dbReference type="Proteomes" id="UP000006729"/>
    </source>
</evidence>
<dbReference type="InParanoid" id="A0A3N7F0L9"/>
<organism evidence="1 2">
    <name type="scientific">Populus trichocarpa</name>
    <name type="common">Western balsam poplar</name>
    <name type="synonym">Populus balsamifera subsp. trichocarpa</name>
    <dbReference type="NCBI Taxonomy" id="3694"/>
    <lineage>
        <taxon>Eukaryota</taxon>
        <taxon>Viridiplantae</taxon>
        <taxon>Streptophyta</taxon>
        <taxon>Embryophyta</taxon>
        <taxon>Tracheophyta</taxon>
        <taxon>Spermatophyta</taxon>
        <taxon>Magnoliopsida</taxon>
        <taxon>eudicotyledons</taxon>
        <taxon>Gunneridae</taxon>
        <taxon>Pentapetalae</taxon>
        <taxon>rosids</taxon>
        <taxon>fabids</taxon>
        <taxon>Malpighiales</taxon>
        <taxon>Salicaceae</taxon>
        <taxon>Saliceae</taxon>
        <taxon>Populus</taxon>
    </lineage>
</organism>
<dbReference type="Proteomes" id="UP000006729">
    <property type="component" value="Chromosome 4"/>
</dbReference>
<proteinExistence type="predicted"/>
<keyword evidence="2" id="KW-1185">Reference proteome</keyword>
<sequence length="78" mass="8519">MAVLILGQFFHLPFGAATYCGWLINSFCICLSLSRPALPSQLKPPMGVHLFVPSICSDGAACQLFFCHPWSDSQVFLA</sequence>
<evidence type="ECO:0000313" key="1">
    <source>
        <dbReference type="EMBL" id="RQO89535.1"/>
    </source>
</evidence>
<accession>A0A3N7F0L9</accession>